<accession>A0A3D9HRH3</accession>
<organism evidence="1 2">
    <name type="scientific">Aestuariispira insulae</name>
    <dbReference type="NCBI Taxonomy" id="1461337"/>
    <lineage>
        <taxon>Bacteria</taxon>
        <taxon>Pseudomonadati</taxon>
        <taxon>Pseudomonadota</taxon>
        <taxon>Alphaproteobacteria</taxon>
        <taxon>Rhodospirillales</taxon>
        <taxon>Kiloniellaceae</taxon>
        <taxon>Aestuariispira</taxon>
    </lineage>
</organism>
<name>A0A3D9HRH3_9PROT</name>
<dbReference type="EMBL" id="QRDW01000002">
    <property type="protein sequence ID" value="RED52107.1"/>
    <property type="molecule type" value="Genomic_DNA"/>
</dbReference>
<gene>
    <name evidence="1" type="ORF">DFP90_102125</name>
</gene>
<comment type="caution">
    <text evidence="1">The sequence shown here is derived from an EMBL/GenBank/DDBJ whole genome shotgun (WGS) entry which is preliminary data.</text>
</comment>
<evidence type="ECO:0000313" key="2">
    <source>
        <dbReference type="Proteomes" id="UP000256845"/>
    </source>
</evidence>
<keyword evidence="2" id="KW-1185">Reference proteome</keyword>
<dbReference type="AlphaFoldDB" id="A0A3D9HRH3"/>
<reference evidence="1 2" key="1">
    <citation type="submission" date="2018-07" db="EMBL/GenBank/DDBJ databases">
        <title>Genomic Encyclopedia of Type Strains, Phase III (KMG-III): the genomes of soil and plant-associated and newly described type strains.</title>
        <authorList>
            <person name="Whitman W."/>
        </authorList>
    </citation>
    <scope>NUCLEOTIDE SEQUENCE [LARGE SCALE GENOMIC DNA]</scope>
    <source>
        <strain evidence="1 2">CECT 8488</strain>
    </source>
</reference>
<sequence>MRSRWDFFAVLAPGIELLAIEKQVPYQFSGSRFKEVQKTSKLAMLRKVWPVKTREGTGSPWRMRLASMTL</sequence>
<dbReference type="Proteomes" id="UP000256845">
    <property type="component" value="Unassembled WGS sequence"/>
</dbReference>
<proteinExistence type="predicted"/>
<protein>
    <submittedName>
        <fullName evidence="1">Uncharacterized protein</fullName>
    </submittedName>
</protein>
<evidence type="ECO:0000313" key="1">
    <source>
        <dbReference type="EMBL" id="RED52107.1"/>
    </source>
</evidence>